<keyword evidence="10" id="KW-1185">Reference proteome</keyword>
<evidence type="ECO:0000256" key="2">
    <source>
        <dbReference type="ARBA" id="ARBA00022475"/>
    </source>
</evidence>
<dbReference type="Pfam" id="PF06808">
    <property type="entry name" value="DctM"/>
    <property type="match status" value="1"/>
</dbReference>
<feature type="transmembrane region" description="Helical" evidence="7">
    <location>
        <begin position="282"/>
        <end position="299"/>
    </location>
</feature>
<feature type="transmembrane region" description="Helical" evidence="7">
    <location>
        <begin position="219"/>
        <end position="241"/>
    </location>
</feature>
<dbReference type="NCBIfam" id="TIGR00786">
    <property type="entry name" value="dctM"/>
    <property type="match status" value="1"/>
</dbReference>
<evidence type="ECO:0000256" key="6">
    <source>
        <dbReference type="ARBA" id="ARBA00023136"/>
    </source>
</evidence>
<keyword evidence="3 7" id="KW-0997">Cell inner membrane</keyword>
<comment type="caution">
    <text evidence="7">Lacks conserved residue(s) required for the propagation of feature annotation.</text>
</comment>
<name>A0A1H5X1U3_9VIBR</name>
<feature type="domain" description="TRAP C4-dicarboxylate transport system permease DctM subunit" evidence="8">
    <location>
        <begin position="8"/>
        <end position="423"/>
    </location>
</feature>
<keyword evidence="5 7" id="KW-1133">Transmembrane helix</keyword>
<comment type="subunit">
    <text evidence="7">The complex comprises the extracytoplasmic solute receptor protein and the two transmembrane proteins.</text>
</comment>
<evidence type="ECO:0000313" key="9">
    <source>
        <dbReference type="EMBL" id="SEG05345.1"/>
    </source>
</evidence>
<dbReference type="GO" id="GO:0022857">
    <property type="term" value="F:transmembrane transporter activity"/>
    <property type="evidence" value="ECO:0007669"/>
    <property type="project" value="UniProtKB-UniRule"/>
</dbReference>
<dbReference type="GO" id="GO:0005886">
    <property type="term" value="C:plasma membrane"/>
    <property type="evidence" value="ECO:0007669"/>
    <property type="project" value="UniProtKB-SubCell"/>
</dbReference>
<keyword evidence="4 7" id="KW-0812">Transmembrane</keyword>
<reference evidence="10" key="1">
    <citation type="submission" date="2016-10" db="EMBL/GenBank/DDBJ databases">
        <authorList>
            <person name="Varghese N."/>
            <person name="Submissions S."/>
        </authorList>
    </citation>
    <scope>NUCLEOTIDE SEQUENCE [LARGE SCALE GENOMIC DNA]</scope>
    <source>
        <strain evidence="10">CGMCC 1.7062</strain>
    </source>
</reference>
<comment type="function">
    <text evidence="7">Part of the tripartite ATP-independent periplasmic (TRAP) transport system.</text>
</comment>
<keyword evidence="6 7" id="KW-0472">Membrane</keyword>
<evidence type="ECO:0000256" key="4">
    <source>
        <dbReference type="ARBA" id="ARBA00022692"/>
    </source>
</evidence>
<dbReference type="EMBL" id="FNVG01000006">
    <property type="protein sequence ID" value="SEG05345.1"/>
    <property type="molecule type" value="Genomic_DNA"/>
</dbReference>
<comment type="similarity">
    <text evidence="7">Belongs to the TRAP transporter large permease family.</text>
</comment>
<evidence type="ECO:0000256" key="3">
    <source>
        <dbReference type="ARBA" id="ARBA00022519"/>
    </source>
</evidence>
<keyword evidence="2" id="KW-1003">Cell membrane</keyword>
<keyword evidence="7" id="KW-0813">Transport</keyword>
<dbReference type="PANTHER" id="PTHR33362:SF5">
    <property type="entry name" value="C4-DICARBOXYLATE TRAP TRANSPORTER LARGE PERMEASE PROTEIN DCTM"/>
    <property type="match status" value="1"/>
</dbReference>
<comment type="subcellular location">
    <subcellularLocation>
        <location evidence="1 7">Cell inner membrane</location>
        <topology evidence="1 7">Multi-pass membrane protein</topology>
    </subcellularLocation>
</comment>
<evidence type="ECO:0000256" key="1">
    <source>
        <dbReference type="ARBA" id="ARBA00004429"/>
    </source>
</evidence>
<dbReference type="PIRSF" id="PIRSF006066">
    <property type="entry name" value="HI0050"/>
    <property type="match status" value="1"/>
</dbReference>
<feature type="transmembrane region" description="Helical" evidence="7">
    <location>
        <begin position="140"/>
        <end position="167"/>
    </location>
</feature>
<dbReference type="OrthoDB" id="9796052at2"/>
<dbReference type="InterPro" id="IPR010656">
    <property type="entry name" value="DctM"/>
</dbReference>
<gene>
    <name evidence="9" type="ORF">SAMN04488244_106156</name>
</gene>
<sequence length="432" mass="46146">MIVTLIGFGVLLFLILLRMPIAFAMGVVGFFGYAALGDWNFNSALTVSAKRLIDTAQDYGLSVIPMFILMGNFITKAGLSQELYRACYAFLGHKKGGLAMATVAACGGFSAISGSSLATSATMAQVAMPSMRKYGYSDGLAAASIAAGGTLGILIPPSVILIIYAVLTEQSVRDLFAAGFIPGLMGIVLYIVATRFVVWRNPKAGPCGEKLARAERIQALRSVSSILGLFALVMGGIYGGIFTPTEAAGVGAFGAFLIAFFRGSLTWSSLRDILIDTARTSTMLFGVVIGALIYSNFVNRAGLPNDLVDFVSSLGTEPLLVMLMILLIYILMGTVFESLSMLLLTIPVFYPLVESLGFDLVWFGIIVVVVTEISLITPPVGLNIFVLKGVIKDIQTSTIFKGVTPFWCVDILRLALLLFIPGLSLWLPSLLY</sequence>
<dbReference type="AlphaFoldDB" id="A0A1H5X1U3"/>
<protein>
    <recommendedName>
        <fullName evidence="7">TRAP transporter large permease protein</fullName>
    </recommendedName>
</protein>
<feature type="transmembrane region" description="Helical" evidence="7">
    <location>
        <begin position="247"/>
        <end position="270"/>
    </location>
</feature>
<dbReference type="Proteomes" id="UP000236721">
    <property type="component" value="Unassembled WGS sequence"/>
</dbReference>
<proteinExistence type="inferred from homology"/>
<dbReference type="PANTHER" id="PTHR33362">
    <property type="entry name" value="SIALIC ACID TRAP TRANSPORTER PERMEASE PROTEIN SIAT-RELATED"/>
    <property type="match status" value="1"/>
</dbReference>
<dbReference type="InterPro" id="IPR004681">
    <property type="entry name" value="TRAP_DctM"/>
</dbReference>
<accession>A0A1H5X1U3</accession>
<feature type="transmembrane region" description="Helical" evidence="7">
    <location>
        <begin position="98"/>
        <end position="119"/>
    </location>
</feature>
<dbReference type="RefSeq" id="WP_103879896.1">
    <property type="nucleotide sequence ID" value="NZ_FNVG01000006.1"/>
</dbReference>
<feature type="transmembrane region" description="Helical" evidence="7">
    <location>
        <begin position="356"/>
        <end position="377"/>
    </location>
</feature>
<feature type="transmembrane region" description="Helical" evidence="7">
    <location>
        <begin position="411"/>
        <end position="431"/>
    </location>
</feature>
<feature type="transmembrane region" description="Helical" evidence="7">
    <location>
        <begin position="179"/>
        <end position="198"/>
    </location>
</feature>
<evidence type="ECO:0000256" key="5">
    <source>
        <dbReference type="ARBA" id="ARBA00022989"/>
    </source>
</evidence>
<evidence type="ECO:0000313" key="10">
    <source>
        <dbReference type="Proteomes" id="UP000236721"/>
    </source>
</evidence>
<evidence type="ECO:0000259" key="8">
    <source>
        <dbReference type="Pfam" id="PF06808"/>
    </source>
</evidence>
<organism evidence="9 10">
    <name type="scientific">Vibrio hangzhouensis</name>
    <dbReference type="NCBI Taxonomy" id="462991"/>
    <lineage>
        <taxon>Bacteria</taxon>
        <taxon>Pseudomonadati</taxon>
        <taxon>Pseudomonadota</taxon>
        <taxon>Gammaproteobacteria</taxon>
        <taxon>Vibrionales</taxon>
        <taxon>Vibrionaceae</taxon>
        <taxon>Vibrio</taxon>
    </lineage>
</organism>
<feature type="transmembrane region" description="Helical" evidence="7">
    <location>
        <begin position="319"/>
        <end position="344"/>
    </location>
</feature>
<evidence type="ECO:0000256" key="7">
    <source>
        <dbReference type="RuleBase" id="RU369079"/>
    </source>
</evidence>